<dbReference type="GO" id="GO:1902201">
    <property type="term" value="P:negative regulation of bacterial-type flagellum-dependent cell motility"/>
    <property type="evidence" value="ECO:0007669"/>
    <property type="project" value="TreeGrafter"/>
</dbReference>
<dbReference type="Gene3D" id="3.30.70.270">
    <property type="match status" value="1"/>
</dbReference>
<evidence type="ECO:0000313" key="4">
    <source>
        <dbReference type="Proteomes" id="UP000000814"/>
    </source>
</evidence>
<feature type="transmembrane region" description="Helical" evidence="1">
    <location>
        <begin position="36"/>
        <end position="61"/>
    </location>
</feature>
<dbReference type="GO" id="GO:0052621">
    <property type="term" value="F:diguanylate cyclase activity"/>
    <property type="evidence" value="ECO:0007669"/>
    <property type="project" value="TreeGrafter"/>
</dbReference>
<dbReference type="GO" id="GO:0043709">
    <property type="term" value="P:cell adhesion involved in single-species biofilm formation"/>
    <property type="evidence" value="ECO:0007669"/>
    <property type="project" value="TreeGrafter"/>
</dbReference>
<evidence type="ECO:0000256" key="1">
    <source>
        <dbReference type="SAM" id="Phobius"/>
    </source>
</evidence>
<name>Q97IS4_CLOAB</name>
<dbReference type="Proteomes" id="UP000000814">
    <property type="component" value="Chromosome"/>
</dbReference>
<dbReference type="InterPro" id="IPR043128">
    <property type="entry name" value="Rev_trsase/Diguanyl_cyclase"/>
</dbReference>
<dbReference type="GO" id="GO:0005886">
    <property type="term" value="C:plasma membrane"/>
    <property type="evidence" value="ECO:0007669"/>
    <property type="project" value="TreeGrafter"/>
</dbReference>
<dbReference type="eggNOG" id="COG2199">
    <property type="taxonomic scope" value="Bacteria"/>
</dbReference>
<dbReference type="KEGG" id="cac:CA_C1566"/>
<evidence type="ECO:0000313" key="3">
    <source>
        <dbReference type="EMBL" id="AAK79533.1"/>
    </source>
</evidence>
<dbReference type="EMBL" id="AE001437">
    <property type="protein sequence ID" value="AAK79533.1"/>
    <property type="molecule type" value="Genomic_DNA"/>
</dbReference>
<dbReference type="OrthoDB" id="9805474at2"/>
<dbReference type="SUPFAM" id="SSF55073">
    <property type="entry name" value="Nucleotide cyclase"/>
    <property type="match status" value="1"/>
</dbReference>
<dbReference type="GeneID" id="44998065"/>
<dbReference type="Pfam" id="PF00990">
    <property type="entry name" value="GGDEF"/>
    <property type="match status" value="1"/>
</dbReference>
<reference evidence="3 4" key="1">
    <citation type="journal article" date="2001" name="J. Bacteriol.">
        <title>Genome sequence and comparative analysis of the solvent-producing bacterium Clostridium acetobutylicum.</title>
        <authorList>
            <person name="Nolling J."/>
            <person name="Breton G."/>
            <person name="Omelchenko M.V."/>
            <person name="Makarova K.S."/>
            <person name="Zeng Q."/>
            <person name="Gibson R."/>
            <person name="Lee H.M."/>
            <person name="Dubois J."/>
            <person name="Qiu D."/>
            <person name="Hitti J."/>
            <person name="Wolf Y.I."/>
            <person name="Tatusov R.L."/>
            <person name="Sabathe F."/>
            <person name="Doucette-Stamm L."/>
            <person name="Soucaille P."/>
            <person name="Daly M.J."/>
            <person name="Bennett G.N."/>
            <person name="Koonin E.V."/>
            <person name="Smith D.R."/>
        </authorList>
    </citation>
    <scope>NUCLEOTIDE SEQUENCE [LARGE SCALE GENOMIC DNA]</scope>
    <source>
        <strain evidence="4">ATCC 824 / DSM 792 / JCM 1419 / LMG 5710 / VKM B-1787</strain>
    </source>
</reference>
<accession>Q97IS4</accession>
<keyword evidence="1" id="KW-1133">Transmembrane helix</keyword>
<dbReference type="PANTHER" id="PTHR45138:SF9">
    <property type="entry name" value="DIGUANYLATE CYCLASE DGCM-RELATED"/>
    <property type="match status" value="1"/>
</dbReference>
<evidence type="ECO:0000259" key="2">
    <source>
        <dbReference type="PROSITE" id="PS50887"/>
    </source>
</evidence>
<dbReference type="InterPro" id="IPR050469">
    <property type="entry name" value="Diguanylate_Cyclase"/>
</dbReference>
<keyword evidence="1" id="KW-0812">Transmembrane</keyword>
<dbReference type="InterPro" id="IPR029787">
    <property type="entry name" value="Nucleotide_cyclase"/>
</dbReference>
<dbReference type="InterPro" id="IPR000160">
    <property type="entry name" value="GGDEF_dom"/>
</dbReference>
<dbReference type="RefSeq" id="WP_010964874.1">
    <property type="nucleotide sequence ID" value="NC_003030.1"/>
</dbReference>
<sequence length="254" mass="29127">MILLTKITLLLFSSIFFSYILYMKSHSFKKIEPRKCSLNLMIIGMAFIVVGEFLNFISSFVKYRVDIYVSFCFILGAILFVIFAIIFLNSVDNTLKCLYGCVYEDAMTGVYNRNGIKKIFKDTINKEDNFFVMSFDLDETKIINDNFGHLVGDEYIISAARAIKEVLGAKGVVGRTGGDEFAAIYISTDQEELKKVKTHINKRASEIFNGSNINISMGFSTYKKDGKNMKELFDLADKRMYQDKKNKRKADQRF</sequence>
<dbReference type="PANTHER" id="PTHR45138">
    <property type="entry name" value="REGULATORY COMPONENTS OF SENSORY TRANSDUCTION SYSTEM"/>
    <property type="match status" value="1"/>
</dbReference>
<dbReference type="HOGENOM" id="CLU_1076488_0_0_9"/>
<dbReference type="SMART" id="SM00267">
    <property type="entry name" value="GGDEF"/>
    <property type="match status" value="1"/>
</dbReference>
<keyword evidence="1" id="KW-0472">Membrane</keyword>
<dbReference type="AlphaFoldDB" id="Q97IS4"/>
<organism evidence="3 4">
    <name type="scientific">Clostridium acetobutylicum (strain ATCC 824 / DSM 792 / JCM 1419 / IAM 19013 / LMG 5710 / NBRC 13948 / NRRL B-527 / VKM B-1787 / 2291 / W)</name>
    <dbReference type="NCBI Taxonomy" id="272562"/>
    <lineage>
        <taxon>Bacteria</taxon>
        <taxon>Bacillati</taxon>
        <taxon>Bacillota</taxon>
        <taxon>Clostridia</taxon>
        <taxon>Eubacteriales</taxon>
        <taxon>Clostridiaceae</taxon>
        <taxon>Clostridium</taxon>
    </lineage>
</organism>
<gene>
    <name evidence="3" type="ordered locus">CA_C1566</name>
</gene>
<dbReference type="STRING" id="272562.CA_C1566"/>
<keyword evidence="4" id="KW-1185">Reference proteome</keyword>
<dbReference type="NCBIfam" id="TIGR00254">
    <property type="entry name" value="GGDEF"/>
    <property type="match status" value="1"/>
</dbReference>
<protein>
    <submittedName>
        <fullName evidence="3">Diguanylate cyclase/phosphodiesterase domain 1 (GGDEF)</fullName>
    </submittedName>
</protein>
<dbReference type="CDD" id="cd01949">
    <property type="entry name" value="GGDEF"/>
    <property type="match status" value="1"/>
</dbReference>
<proteinExistence type="predicted"/>
<feature type="transmembrane region" description="Helical" evidence="1">
    <location>
        <begin position="67"/>
        <end position="88"/>
    </location>
</feature>
<dbReference type="PATRIC" id="fig|272562.8.peg.1766"/>
<feature type="transmembrane region" description="Helical" evidence="1">
    <location>
        <begin position="6"/>
        <end position="24"/>
    </location>
</feature>
<feature type="domain" description="GGDEF" evidence="2">
    <location>
        <begin position="128"/>
        <end position="254"/>
    </location>
</feature>
<dbReference type="PIR" id="B97093">
    <property type="entry name" value="B97093"/>
</dbReference>
<dbReference type="PROSITE" id="PS50887">
    <property type="entry name" value="GGDEF"/>
    <property type="match status" value="1"/>
</dbReference>